<sequence>MPESEVTLPDRVTSDIDRFVESGEFLNWDQAVEELLTLGLSAYQSDEQNLDEESVFTGAVEDQQDPAIADDDPGSDRMY</sequence>
<proteinExistence type="predicted"/>
<keyword evidence="5" id="KW-1185">Reference proteome</keyword>
<dbReference type="AlphaFoldDB" id="A0A1D8S670"/>
<dbReference type="GeneID" id="30418279"/>
<feature type="region of interest" description="Disordered" evidence="1">
    <location>
        <begin position="47"/>
        <end position="79"/>
    </location>
</feature>
<reference evidence="5" key="2">
    <citation type="submission" date="2016-08" db="EMBL/GenBank/DDBJ databases">
        <title>Discovery of first anaerobic lithoheterotrophic haloarchae widely represented in hypersaline habitats.</title>
        <authorList>
            <person name="Sorokin D.Y."/>
            <person name="Kublanov I.V."/>
            <person name="Roman P."/>
            <person name="Sinninghe Damste J.S."/>
            <person name="Golyshin P.N."/>
            <person name="Rojo D."/>
            <person name="Ciordia S."/>
            <person name="Mena Md.C."/>
            <person name="Ferrer M."/>
            <person name="Smedile F."/>
            <person name="Messina E."/>
            <person name="La Cono V."/>
            <person name="Yakimov M.M."/>
        </authorList>
    </citation>
    <scope>NUCLEOTIDE SEQUENCE [LARGE SCALE GENOMIC DNA]</scope>
    <source>
        <strain evidence="5">HSR6</strain>
    </source>
</reference>
<accession>A0A1J1AEE7</accession>
<dbReference type="Pfam" id="PF23434">
    <property type="entry name" value="DUF7120"/>
    <property type="match status" value="1"/>
</dbReference>
<dbReference type="OrthoDB" id="298109at2157"/>
<evidence type="ECO:0000313" key="2">
    <source>
        <dbReference type="EMBL" id="AOW80852.1"/>
    </source>
</evidence>
<organism evidence="2 4">
    <name type="scientific">Halodesulfurarchaeum formicicum</name>
    <dbReference type="NCBI Taxonomy" id="1873524"/>
    <lineage>
        <taxon>Archaea</taxon>
        <taxon>Methanobacteriati</taxon>
        <taxon>Methanobacteriota</taxon>
        <taxon>Stenosarchaea group</taxon>
        <taxon>Halobacteria</taxon>
        <taxon>Halobacteriales</taxon>
        <taxon>Halobacteriaceae</taxon>
        <taxon>Halodesulfurarchaeum</taxon>
    </lineage>
</organism>
<reference evidence="3" key="3">
    <citation type="journal article" date="2017" name="ISME J.">
        <title>Discovery of anaerobic lithoheterotrophic haloarchaea, ubiquitous in hypersaline habitats.</title>
        <authorList>
            <person name="Sorokin D.Y."/>
            <person name="Messina E."/>
            <person name="Smedile F."/>
            <person name="Roman P."/>
            <person name="Damste J.S.S."/>
            <person name="Ciordia S."/>
            <person name="Mena M.C."/>
            <person name="Ferrer M."/>
            <person name="Golyshin P.N."/>
            <person name="Kublanov I.V."/>
            <person name="Samarov N.I."/>
            <person name="Toshchakov S.V."/>
            <person name="La Cono V."/>
            <person name="Yakimov M.M."/>
        </authorList>
    </citation>
    <scope>NUCLEOTIDE SEQUENCE</scope>
    <source>
        <strain evidence="3">HSR6</strain>
    </source>
</reference>
<name>A0A1D8S670_9EURY</name>
<dbReference type="EMBL" id="CP016804">
    <property type="protein sequence ID" value="APE96187.1"/>
    <property type="molecule type" value="Genomic_DNA"/>
</dbReference>
<dbReference type="KEGG" id="hhsr:HSR6_1750"/>
<evidence type="ECO:0000313" key="5">
    <source>
        <dbReference type="Proteomes" id="UP000186165"/>
    </source>
</evidence>
<dbReference type="STRING" id="1873524.HSR6_1750"/>
<dbReference type="RefSeq" id="WP_070365514.1">
    <property type="nucleotide sequence ID" value="NZ_CP016070.1"/>
</dbReference>
<protein>
    <submittedName>
        <fullName evidence="2">CopG family transcriptional regulator</fullName>
    </submittedName>
</protein>
<evidence type="ECO:0000313" key="3">
    <source>
        <dbReference type="EMBL" id="APE96187.1"/>
    </source>
</evidence>
<evidence type="ECO:0000313" key="4">
    <source>
        <dbReference type="Proteomes" id="UP000185608"/>
    </source>
</evidence>
<reference evidence="2 4" key="1">
    <citation type="submission" date="2016-06" db="EMBL/GenBank/DDBJ databases">
        <title>Discovery of anaerobic lithoheterotrophic haloarchaeon capable of sulfur respiration by hydrogen and formate.</title>
        <authorList>
            <person name="Sorokin D.Y."/>
            <person name="Kublanov I.V."/>
            <person name="Roman P."/>
            <person name="Sinninghe Damste J.S."/>
            <person name="Golyshin P.N."/>
            <person name="Rojo D."/>
            <person name="Ciordia S."/>
            <person name="Mena Md.C."/>
            <person name="Ferrer M."/>
            <person name="Smedile F."/>
            <person name="Messina E."/>
            <person name="La Cono V."/>
            <person name="Yakimov M.M."/>
        </authorList>
    </citation>
    <scope>NUCLEOTIDE SEQUENCE [LARGE SCALE GENOMIC DNA]</scope>
    <source>
        <strain evidence="2 4">HTSR1</strain>
    </source>
</reference>
<dbReference type="InterPro" id="IPR055544">
    <property type="entry name" value="DUF7120"/>
</dbReference>
<dbReference type="EMBL" id="CP016070">
    <property type="protein sequence ID" value="AOW80852.1"/>
    <property type="molecule type" value="Genomic_DNA"/>
</dbReference>
<evidence type="ECO:0000256" key="1">
    <source>
        <dbReference type="SAM" id="MobiDB-lite"/>
    </source>
</evidence>
<dbReference type="Proteomes" id="UP000185608">
    <property type="component" value="Chromosome"/>
</dbReference>
<gene>
    <name evidence="3" type="ORF">HSR6_1750</name>
    <name evidence="2" type="ORF">HTSR_1682</name>
</gene>
<dbReference type="Proteomes" id="UP000186165">
    <property type="component" value="Chromosome"/>
</dbReference>
<dbReference type="KEGG" id="halh:HTSR_1682"/>
<feature type="compositionally biased region" description="Acidic residues" evidence="1">
    <location>
        <begin position="62"/>
        <end position="73"/>
    </location>
</feature>
<accession>A0A1D8S670</accession>